<dbReference type="EMBL" id="JACEIK010000128">
    <property type="protein sequence ID" value="MCD7450352.1"/>
    <property type="molecule type" value="Genomic_DNA"/>
</dbReference>
<evidence type="ECO:0000256" key="2">
    <source>
        <dbReference type="ARBA" id="ARBA00022603"/>
    </source>
</evidence>
<dbReference type="InterPro" id="IPR030380">
    <property type="entry name" value="SAM_MeTfrase_DRM"/>
</dbReference>
<evidence type="ECO:0000256" key="5">
    <source>
        <dbReference type="ARBA" id="ARBA00022737"/>
    </source>
</evidence>
<sequence>MSKNAVTEEKRSTNSNVLFSPAELSSQSEFHPPVEKLRSYELPEYSDSENSSKPEGASGIMPKVEDPYCEFPPLYTYTMPIGDNIASSSGSNVRSSLLTMGFKASLVDKAIEENGEDNIDLLLETLFANSDPPRAESSDSLDSLFCDEEDTNSSAKFDRDVHIKEEPDSGIGVCDDKRVSLLAMSFSLDEVEYAIGKLGEAAPVNELVDVIFAARITGNYKKDEGDDVSVVEIKERNKECSTEALFGTMEKTLKLLEMGFSENEVSTVIEKYGSEVPLEELANLIIDPSSSRRMDKNLLNSLGRNGSIGFHPVAVKKEECTMDTSESREFNLLEKLKGKRPKENYIDEKDTLKRPKSEYDEAFSSSLGPAWQEILGPFNTTRRTVSRRIHHRPRVLDRQDTPTLSMPNSCRSLDKMVAKAPYFFYGNVMNLSHDSWVRISQFLYSIEPEFVNTQLFSALSRKEGYVHNLPTENRFHIVPKPPMTIQEAVPSSRKWWPSWDTRQHLGCINSETSVISQLCDRLERTVSDSQGFPSVDRQRDILYQCQMFNLVWVDRYKLAPVGPEQIERILGYPENHTRVAGFSLMERLLSLKHCFQIDTLAYCLSALKHLYPGGLTVLSIYSGIGGAEVALHRLGIRLKVVVSIEASERNRRILKHWWSSSGQIGELVQLEDIHKLASNKVEVLIEKFGGFDFIICQNPCTYSSKGNLAADIDSHASLDFMLFHEFVRVMQRVRSTMGRN</sequence>
<evidence type="ECO:0000256" key="1">
    <source>
        <dbReference type="ARBA" id="ARBA00004123"/>
    </source>
</evidence>
<evidence type="ECO:0000259" key="9">
    <source>
        <dbReference type="PROSITE" id="PS51680"/>
    </source>
</evidence>
<dbReference type="InterPro" id="IPR050390">
    <property type="entry name" value="C5-Methyltransferase"/>
</dbReference>
<accession>A0ABS8RUT2</accession>
<dbReference type="PANTHER" id="PTHR23068">
    <property type="entry name" value="DNA CYTOSINE-5- -METHYLTRANSFERASE 3-RELATED"/>
    <property type="match status" value="1"/>
</dbReference>
<keyword evidence="3" id="KW-0808">Transferase</keyword>
<dbReference type="SUPFAM" id="SSF53335">
    <property type="entry name" value="S-adenosyl-L-methionine-dependent methyltransferases"/>
    <property type="match status" value="2"/>
</dbReference>
<evidence type="ECO:0000313" key="11">
    <source>
        <dbReference type="Proteomes" id="UP000823775"/>
    </source>
</evidence>
<dbReference type="PROSITE" id="PS51680">
    <property type="entry name" value="SAM_MT_DRM"/>
    <property type="match status" value="1"/>
</dbReference>
<feature type="compositionally biased region" description="Basic and acidic residues" evidence="8">
    <location>
        <begin position="32"/>
        <end position="41"/>
    </location>
</feature>
<dbReference type="InterPro" id="IPR029063">
    <property type="entry name" value="SAM-dependent_MTases_sf"/>
</dbReference>
<evidence type="ECO:0000256" key="6">
    <source>
        <dbReference type="ARBA" id="ARBA00023125"/>
    </source>
</evidence>
<gene>
    <name evidence="10" type="ORF">HAX54_005554</name>
</gene>
<comment type="subcellular location">
    <subcellularLocation>
        <location evidence="1">Nucleus</location>
    </subcellularLocation>
</comment>
<name>A0ABS8RUT2_DATST</name>
<keyword evidence="6" id="KW-0238">DNA-binding</keyword>
<feature type="domain" description="SAM-dependent MTase DRM-type" evidence="9">
    <location>
        <begin position="409"/>
        <end position="740"/>
    </location>
</feature>
<reference evidence="10 11" key="1">
    <citation type="journal article" date="2021" name="BMC Genomics">
        <title>Datura genome reveals duplications of psychoactive alkaloid biosynthetic genes and high mutation rate following tissue culture.</title>
        <authorList>
            <person name="Rajewski A."/>
            <person name="Carter-House D."/>
            <person name="Stajich J."/>
            <person name="Litt A."/>
        </authorList>
    </citation>
    <scope>NUCLEOTIDE SEQUENCE [LARGE SCALE GENOMIC DNA]</scope>
    <source>
        <strain evidence="10">AR-01</strain>
    </source>
</reference>
<comment type="caution">
    <text evidence="10">The sequence shown here is derived from an EMBL/GenBank/DDBJ whole genome shotgun (WGS) entry which is preliminary data.</text>
</comment>
<dbReference type="Gene3D" id="3.40.50.150">
    <property type="entry name" value="Vaccinia Virus protein VP39"/>
    <property type="match status" value="1"/>
</dbReference>
<evidence type="ECO:0000256" key="3">
    <source>
        <dbReference type="ARBA" id="ARBA00022679"/>
    </source>
</evidence>
<keyword evidence="7" id="KW-0539">Nucleus</keyword>
<proteinExistence type="predicted"/>
<feature type="region of interest" description="Disordered" evidence="8">
    <location>
        <begin position="1"/>
        <end position="61"/>
    </location>
</feature>
<dbReference type="Proteomes" id="UP000823775">
    <property type="component" value="Unassembled WGS sequence"/>
</dbReference>
<keyword evidence="11" id="KW-1185">Reference proteome</keyword>
<evidence type="ECO:0000256" key="7">
    <source>
        <dbReference type="ARBA" id="ARBA00023242"/>
    </source>
</evidence>
<feature type="compositionally biased region" description="Polar residues" evidence="8">
    <location>
        <begin position="13"/>
        <end position="29"/>
    </location>
</feature>
<keyword evidence="2" id="KW-0489">Methyltransferase</keyword>
<keyword evidence="5" id="KW-0677">Repeat</keyword>
<evidence type="ECO:0000256" key="4">
    <source>
        <dbReference type="ARBA" id="ARBA00022691"/>
    </source>
</evidence>
<evidence type="ECO:0000313" key="10">
    <source>
        <dbReference type="EMBL" id="MCD7450352.1"/>
    </source>
</evidence>
<organism evidence="10 11">
    <name type="scientific">Datura stramonium</name>
    <name type="common">Jimsonweed</name>
    <name type="synonym">Common thornapple</name>
    <dbReference type="NCBI Taxonomy" id="4076"/>
    <lineage>
        <taxon>Eukaryota</taxon>
        <taxon>Viridiplantae</taxon>
        <taxon>Streptophyta</taxon>
        <taxon>Embryophyta</taxon>
        <taxon>Tracheophyta</taxon>
        <taxon>Spermatophyta</taxon>
        <taxon>Magnoliopsida</taxon>
        <taxon>eudicotyledons</taxon>
        <taxon>Gunneridae</taxon>
        <taxon>Pentapetalae</taxon>
        <taxon>asterids</taxon>
        <taxon>lamiids</taxon>
        <taxon>Solanales</taxon>
        <taxon>Solanaceae</taxon>
        <taxon>Solanoideae</taxon>
        <taxon>Datureae</taxon>
        <taxon>Datura</taxon>
    </lineage>
</organism>
<feature type="compositionally biased region" description="Basic and acidic residues" evidence="8">
    <location>
        <begin position="1"/>
        <end position="12"/>
    </location>
</feature>
<keyword evidence="4" id="KW-0949">S-adenosyl-L-methionine</keyword>
<dbReference type="PANTHER" id="PTHR23068:SF11">
    <property type="entry name" value="INACTIVE DNA (CYTOSINE-5)-METHYLTRANSFERASE DRM3-RELATED"/>
    <property type="match status" value="1"/>
</dbReference>
<protein>
    <recommendedName>
        <fullName evidence="9">SAM-dependent MTase DRM-type domain-containing protein</fullName>
    </recommendedName>
</protein>
<evidence type="ECO:0000256" key="8">
    <source>
        <dbReference type="SAM" id="MobiDB-lite"/>
    </source>
</evidence>